<dbReference type="EMBL" id="JABEQG010000038">
    <property type="protein sequence ID" value="MBB2157683.1"/>
    <property type="molecule type" value="Genomic_DNA"/>
</dbReference>
<keyword evidence="3 6" id="KW-0812">Transmembrane</keyword>
<dbReference type="PANTHER" id="PTHR31645:SF0">
    <property type="entry name" value="OLIGOPEPTIDE TRANSPORTER YGL114W-RELATED"/>
    <property type="match status" value="1"/>
</dbReference>
<feature type="transmembrane region" description="Helical" evidence="6">
    <location>
        <begin position="84"/>
        <end position="102"/>
    </location>
</feature>
<comment type="caution">
    <text evidence="7">The sequence shown here is derived from an EMBL/GenBank/DDBJ whole genome shotgun (WGS) entry which is preliminary data.</text>
</comment>
<evidence type="ECO:0000313" key="8">
    <source>
        <dbReference type="Proteomes" id="UP000550787"/>
    </source>
</evidence>
<feature type="transmembrane region" description="Helical" evidence="6">
    <location>
        <begin position="421"/>
        <end position="441"/>
    </location>
</feature>
<feature type="transmembrane region" description="Helical" evidence="6">
    <location>
        <begin position="114"/>
        <end position="134"/>
    </location>
</feature>
<dbReference type="NCBIfam" id="TIGR00728">
    <property type="entry name" value="OPT_sfam"/>
    <property type="match status" value="1"/>
</dbReference>
<feature type="transmembrane region" description="Helical" evidence="6">
    <location>
        <begin position="54"/>
        <end position="72"/>
    </location>
</feature>
<dbReference type="Pfam" id="PF03169">
    <property type="entry name" value="OPT"/>
    <property type="match status" value="1"/>
</dbReference>
<evidence type="ECO:0000256" key="1">
    <source>
        <dbReference type="ARBA" id="ARBA00004141"/>
    </source>
</evidence>
<evidence type="ECO:0000256" key="5">
    <source>
        <dbReference type="ARBA" id="ARBA00023136"/>
    </source>
</evidence>
<dbReference type="GO" id="GO:0035673">
    <property type="term" value="F:oligopeptide transmembrane transporter activity"/>
    <property type="evidence" value="ECO:0007669"/>
    <property type="project" value="InterPro"/>
</dbReference>
<organism evidence="7 8">
    <name type="scientific">Gluconacetobacter diazotrophicus</name>
    <name type="common">Acetobacter diazotrophicus</name>
    <dbReference type="NCBI Taxonomy" id="33996"/>
    <lineage>
        <taxon>Bacteria</taxon>
        <taxon>Pseudomonadati</taxon>
        <taxon>Pseudomonadota</taxon>
        <taxon>Alphaproteobacteria</taxon>
        <taxon>Acetobacterales</taxon>
        <taxon>Acetobacteraceae</taxon>
        <taxon>Gluconacetobacter</taxon>
    </lineage>
</organism>
<protein>
    <submittedName>
        <fullName evidence="7">Oligopeptide transporter, OPT family</fullName>
    </submittedName>
</protein>
<dbReference type="Proteomes" id="UP000550787">
    <property type="component" value="Unassembled WGS sequence"/>
</dbReference>
<keyword evidence="5 6" id="KW-0472">Membrane</keyword>
<dbReference type="NCBIfam" id="TIGR00733">
    <property type="entry name" value="OPT family oligopeptide transporter"/>
    <property type="match status" value="1"/>
</dbReference>
<dbReference type="InterPro" id="IPR045035">
    <property type="entry name" value="YSL-like"/>
</dbReference>
<dbReference type="PANTHER" id="PTHR31645">
    <property type="entry name" value="OLIGOPEPTIDE TRANSPORTER YGL114W-RELATED"/>
    <property type="match status" value="1"/>
</dbReference>
<feature type="transmembrane region" description="Helical" evidence="6">
    <location>
        <begin position="635"/>
        <end position="653"/>
    </location>
</feature>
<feature type="transmembrane region" description="Helical" evidence="6">
    <location>
        <begin position="208"/>
        <end position="238"/>
    </location>
</feature>
<dbReference type="GO" id="GO:0016020">
    <property type="term" value="C:membrane"/>
    <property type="evidence" value="ECO:0007669"/>
    <property type="project" value="UniProtKB-SubCell"/>
</dbReference>
<gene>
    <name evidence="7" type="ORF">HLH33_15410</name>
</gene>
<feature type="transmembrane region" description="Helical" evidence="6">
    <location>
        <begin position="20"/>
        <end position="42"/>
    </location>
</feature>
<dbReference type="InterPro" id="IPR004813">
    <property type="entry name" value="OPT"/>
</dbReference>
<comment type="subcellular location">
    <subcellularLocation>
        <location evidence="1">Membrane</location>
        <topology evidence="1">Multi-pass membrane protein</topology>
    </subcellularLocation>
</comment>
<evidence type="ECO:0000256" key="6">
    <source>
        <dbReference type="SAM" id="Phobius"/>
    </source>
</evidence>
<proteinExistence type="predicted"/>
<keyword evidence="2" id="KW-0813">Transport</keyword>
<reference evidence="7 8" key="1">
    <citation type="submission" date="2020-04" db="EMBL/GenBank/DDBJ databases">
        <title>Description of novel Gluconacetobacter.</title>
        <authorList>
            <person name="Sombolestani A."/>
        </authorList>
    </citation>
    <scope>NUCLEOTIDE SEQUENCE [LARGE SCALE GENOMIC DNA]</scope>
    <source>
        <strain evidence="7 8">LMG 7603</strain>
    </source>
</reference>
<evidence type="ECO:0000313" key="7">
    <source>
        <dbReference type="EMBL" id="MBB2157683.1"/>
    </source>
</evidence>
<feature type="transmembrane region" description="Helical" evidence="6">
    <location>
        <begin position="503"/>
        <end position="520"/>
    </location>
</feature>
<feature type="transmembrane region" description="Helical" evidence="6">
    <location>
        <begin position="561"/>
        <end position="582"/>
    </location>
</feature>
<name>A0A7W4I7F3_GLUDI</name>
<feature type="transmembrane region" description="Helical" evidence="6">
    <location>
        <begin position="594"/>
        <end position="615"/>
    </location>
</feature>
<accession>A0A7W4I7F3</accession>
<feature type="transmembrane region" description="Helical" evidence="6">
    <location>
        <begin position="388"/>
        <end position="409"/>
    </location>
</feature>
<dbReference type="InterPro" id="IPR004814">
    <property type="entry name" value="Oligopep_transpt"/>
</dbReference>
<feature type="transmembrane region" description="Helical" evidence="6">
    <location>
        <begin position="462"/>
        <end position="483"/>
    </location>
</feature>
<keyword evidence="4 6" id="KW-1133">Transmembrane helix</keyword>
<feature type="transmembrane region" description="Helical" evidence="6">
    <location>
        <begin position="527"/>
        <end position="549"/>
    </location>
</feature>
<sequence>MTDTTVPLSRPAAPSAEREMTIRGLVLGALITIVFTASNIYLGLKIGLTVASSIPAAVISMSVLRTMGGATILENNLVQTQASAAGTLSCVFISFPCLVMIGHWQHFPYLETTLLSLAGGMTGVLFTVPLRRAMVTHSSLPYPEGVAAAEILKAGSEGGNPDSLKALMTGGLVSAVVTFATGGLRLLSDGASATAVWGGAVFRASTGFSLALLGAGYLVGIAGGLAMLVGAIIAWGIAVPVLSTMLPNTAHLAPAAFATQVWAQKVRFMGAGTIGVAAIWTLAILAQPVAAGIRDMLRAGRSVGEDSQSRDLSPRTMVLLTGVSLAILFGLFVAFQAPIMGAPGAAEHAIIGAALAAVLFCALFGFLIAAACGYMAGIVGSSSSPLSGIAIIAVVMIALFLLGLEQVGLLPAQMSANGHHLAIAFALFILSAIVASSAISNDNLQDLKTGQLVGASPWRQQAALLVGCISGAVVIPPVLELLYQAYGFVGAMPRAGMNPDHALAAPQPALLVTIATGIFQHQLDWNMIVLGAGLGGVLIAADLLLRRWARALPPLAVGIGLYLPPAVSVTLAIGAVLGWACTRRRPSLRAETGIGTMLASGFIVGESLTGVLLAAVAGATGRDDTLSVLPAGADAMPMVLGFLVFVAICTWFGRSIRRV</sequence>
<feature type="transmembrane region" description="Helical" evidence="6">
    <location>
        <begin position="268"/>
        <end position="291"/>
    </location>
</feature>
<evidence type="ECO:0000256" key="2">
    <source>
        <dbReference type="ARBA" id="ARBA00022448"/>
    </source>
</evidence>
<evidence type="ECO:0000256" key="3">
    <source>
        <dbReference type="ARBA" id="ARBA00022692"/>
    </source>
</evidence>
<feature type="transmembrane region" description="Helical" evidence="6">
    <location>
        <begin position="349"/>
        <end position="376"/>
    </location>
</feature>
<feature type="transmembrane region" description="Helical" evidence="6">
    <location>
        <begin position="166"/>
        <end position="187"/>
    </location>
</feature>
<evidence type="ECO:0000256" key="4">
    <source>
        <dbReference type="ARBA" id="ARBA00022989"/>
    </source>
</evidence>
<dbReference type="RefSeq" id="WP_183116323.1">
    <property type="nucleotide sequence ID" value="NZ_JABEQG010000038.1"/>
</dbReference>
<feature type="transmembrane region" description="Helical" evidence="6">
    <location>
        <begin position="317"/>
        <end position="337"/>
    </location>
</feature>
<dbReference type="AlphaFoldDB" id="A0A7W4I7F3"/>